<feature type="transmembrane region" description="Helical" evidence="7">
    <location>
        <begin position="213"/>
        <end position="236"/>
    </location>
</feature>
<dbReference type="Pfam" id="PF20684">
    <property type="entry name" value="Fung_rhodopsin"/>
    <property type="match status" value="1"/>
</dbReference>
<reference evidence="9" key="1">
    <citation type="journal article" date="2020" name="Stud. Mycol.">
        <title>101 Dothideomycetes genomes: a test case for predicting lifestyles and emergence of pathogens.</title>
        <authorList>
            <person name="Haridas S."/>
            <person name="Albert R."/>
            <person name="Binder M."/>
            <person name="Bloem J."/>
            <person name="Labutti K."/>
            <person name="Salamov A."/>
            <person name="Andreopoulos B."/>
            <person name="Baker S."/>
            <person name="Barry K."/>
            <person name="Bills G."/>
            <person name="Bluhm B."/>
            <person name="Cannon C."/>
            <person name="Castanera R."/>
            <person name="Culley D."/>
            <person name="Daum C."/>
            <person name="Ezra D."/>
            <person name="Gonzalez J."/>
            <person name="Henrissat B."/>
            <person name="Kuo A."/>
            <person name="Liang C."/>
            <person name="Lipzen A."/>
            <person name="Lutzoni F."/>
            <person name="Magnuson J."/>
            <person name="Mondo S."/>
            <person name="Nolan M."/>
            <person name="Ohm R."/>
            <person name="Pangilinan J."/>
            <person name="Park H.-J."/>
            <person name="Ramirez L."/>
            <person name="Alfaro M."/>
            <person name="Sun H."/>
            <person name="Tritt A."/>
            <person name="Yoshinaga Y."/>
            <person name="Zwiers L.-H."/>
            <person name="Turgeon B."/>
            <person name="Goodwin S."/>
            <person name="Spatafora J."/>
            <person name="Crous P."/>
            <person name="Grigoriev I."/>
        </authorList>
    </citation>
    <scope>NUCLEOTIDE SEQUENCE</scope>
    <source>
        <strain evidence="9">CBS 675.92</strain>
    </source>
</reference>
<evidence type="ECO:0000256" key="5">
    <source>
        <dbReference type="ARBA" id="ARBA00038359"/>
    </source>
</evidence>
<evidence type="ECO:0000313" key="10">
    <source>
        <dbReference type="Proteomes" id="UP000800035"/>
    </source>
</evidence>
<keyword evidence="2 7" id="KW-0812">Transmembrane</keyword>
<evidence type="ECO:0000256" key="2">
    <source>
        <dbReference type="ARBA" id="ARBA00022692"/>
    </source>
</evidence>
<evidence type="ECO:0000256" key="7">
    <source>
        <dbReference type="SAM" id="Phobius"/>
    </source>
</evidence>
<feature type="compositionally biased region" description="Basic residues" evidence="6">
    <location>
        <begin position="300"/>
        <end position="312"/>
    </location>
</feature>
<dbReference type="GO" id="GO:0016020">
    <property type="term" value="C:membrane"/>
    <property type="evidence" value="ECO:0007669"/>
    <property type="project" value="UniProtKB-SubCell"/>
</dbReference>
<feature type="domain" description="Rhodopsin" evidence="8">
    <location>
        <begin position="41"/>
        <end position="276"/>
    </location>
</feature>
<dbReference type="InterPro" id="IPR052337">
    <property type="entry name" value="SAT4-like"/>
</dbReference>
<dbReference type="OrthoDB" id="3934549at2759"/>
<evidence type="ECO:0000256" key="1">
    <source>
        <dbReference type="ARBA" id="ARBA00004141"/>
    </source>
</evidence>
<feature type="compositionally biased region" description="Polar residues" evidence="6">
    <location>
        <begin position="286"/>
        <end position="298"/>
    </location>
</feature>
<evidence type="ECO:0000256" key="4">
    <source>
        <dbReference type="ARBA" id="ARBA00023136"/>
    </source>
</evidence>
<keyword evidence="10" id="KW-1185">Reference proteome</keyword>
<evidence type="ECO:0000259" key="8">
    <source>
        <dbReference type="Pfam" id="PF20684"/>
    </source>
</evidence>
<feature type="transmembrane region" description="Helical" evidence="7">
    <location>
        <begin position="24"/>
        <end position="43"/>
    </location>
</feature>
<evidence type="ECO:0000256" key="6">
    <source>
        <dbReference type="SAM" id="MobiDB-lite"/>
    </source>
</evidence>
<dbReference type="EMBL" id="ML977051">
    <property type="protein sequence ID" value="KAF1948665.1"/>
    <property type="molecule type" value="Genomic_DNA"/>
</dbReference>
<evidence type="ECO:0000313" key="9">
    <source>
        <dbReference type="EMBL" id="KAF1948665.1"/>
    </source>
</evidence>
<feature type="transmembrane region" description="Helical" evidence="7">
    <location>
        <begin position="179"/>
        <end position="201"/>
    </location>
</feature>
<dbReference type="Proteomes" id="UP000800035">
    <property type="component" value="Unassembled WGS sequence"/>
</dbReference>
<dbReference type="InterPro" id="IPR049326">
    <property type="entry name" value="Rhodopsin_dom_fungi"/>
</dbReference>
<name>A0A6A5T6U7_9PLEO</name>
<dbReference type="PANTHER" id="PTHR33048">
    <property type="entry name" value="PTH11-LIKE INTEGRAL MEMBRANE PROTEIN (AFU_ORTHOLOGUE AFUA_5G11245)"/>
    <property type="match status" value="1"/>
</dbReference>
<keyword evidence="4 7" id="KW-0472">Membrane</keyword>
<comment type="similarity">
    <text evidence="5">Belongs to the SAT4 family.</text>
</comment>
<feature type="transmembrane region" description="Helical" evidence="7">
    <location>
        <begin position="55"/>
        <end position="75"/>
    </location>
</feature>
<proteinExistence type="inferred from homology"/>
<comment type="subcellular location">
    <subcellularLocation>
        <location evidence="1">Membrane</location>
        <topology evidence="1">Multi-pass membrane protein</topology>
    </subcellularLocation>
</comment>
<accession>A0A6A5T6U7</accession>
<gene>
    <name evidence="9" type="ORF">CC80DRAFT_458826</name>
</gene>
<feature type="region of interest" description="Disordered" evidence="6">
    <location>
        <begin position="282"/>
        <end position="322"/>
    </location>
</feature>
<keyword evidence="3 7" id="KW-1133">Transmembrane helix</keyword>
<evidence type="ECO:0000256" key="3">
    <source>
        <dbReference type="ARBA" id="ARBA00022989"/>
    </source>
</evidence>
<dbReference type="AlphaFoldDB" id="A0A6A5T6U7"/>
<sequence length="367" mass="40754">MAQPTPADIAYMMAHDHEDRRPNFVAANTICLILAVIAVMLRLVSRSLARIKIALDDWTIILALCFQIVFSATMLSLVQYGMGRHVLHLTSVKNFAITALVAETAYNFSIMTTKLSILCLYYRLFPLPWFKKAVMALGAFVIAYSIPQIFGDIFQCVPIKAKWDPVAAMTAHCIDYVKLIITCGIINIITDFMMLALPVPVLWSLHVSSHRKLVLSVMFLIGGFVCIISIVRLFFAQHVATVDPTWDLVWPATLSGVESCSAIVAACIPTYRPLINKIRHGEAEENTVQRPTGPSTIGSSKKRFFSKQKSTGKRGTDISEASSGEYPLYDRLGKGNDVEIRQGSVHDVERNAGSDIHVTTTFESRRI</sequence>
<feature type="transmembrane region" description="Helical" evidence="7">
    <location>
        <begin position="133"/>
        <end position="150"/>
    </location>
</feature>
<protein>
    <recommendedName>
        <fullName evidence="8">Rhodopsin domain-containing protein</fullName>
    </recommendedName>
</protein>
<dbReference type="PANTHER" id="PTHR33048:SF47">
    <property type="entry name" value="INTEGRAL MEMBRANE PROTEIN-RELATED"/>
    <property type="match status" value="1"/>
</dbReference>
<organism evidence="9 10">
    <name type="scientific">Byssothecium circinans</name>
    <dbReference type="NCBI Taxonomy" id="147558"/>
    <lineage>
        <taxon>Eukaryota</taxon>
        <taxon>Fungi</taxon>
        <taxon>Dikarya</taxon>
        <taxon>Ascomycota</taxon>
        <taxon>Pezizomycotina</taxon>
        <taxon>Dothideomycetes</taxon>
        <taxon>Pleosporomycetidae</taxon>
        <taxon>Pleosporales</taxon>
        <taxon>Massarineae</taxon>
        <taxon>Massarinaceae</taxon>
        <taxon>Byssothecium</taxon>
    </lineage>
</organism>